<comment type="caution">
    <text evidence="3">The sequence shown here is derived from an EMBL/GenBank/DDBJ whole genome shotgun (WGS) entry which is preliminary data.</text>
</comment>
<proteinExistence type="predicted"/>
<dbReference type="GO" id="GO:0000160">
    <property type="term" value="P:phosphorelay signal transduction system"/>
    <property type="evidence" value="ECO:0007669"/>
    <property type="project" value="InterPro"/>
</dbReference>
<dbReference type="PROSITE" id="PS50110">
    <property type="entry name" value="RESPONSE_REGULATORY"/>
    <property type="match status" value="1"/>
</dbReference>
<dbReference type="SMART" id="SM00448">
    <property type="entry name" value="REC"/>
    <property type="match status" value="1"/>
</dbReference>
<dbReference type="PANTHER" id="PTHR43228:SF1">
    <property type="entry name" value="TWO-COMPONENT RESPONSE REGULATOR ARR22"/>
    <property type="match status" value="1"/>
</dbReference>
<keyword evidence="1" id="KW-0597">Phosphoprotein</keyword>
<protein>
    <submittedName>
        <fullName evidence="3">Response regulator</fullName>
    </submittedName>
</protein>
<dbReference type="InterPro" id="IPR015168">
    <property type="entry name" value="SsuA/THI5"/>
</dbReference>
<dbReference type="PANTHER" id="PTHR43228">
    <property type="entry name" value="TWO-COMPONENT RESPONSE REGULATOR"/>
    <property type="match status" value="1"/>
</dbReference>
<dbReference type="Gene3D" id="3.40.50.2300">
    <property type="match status" value="1"/>
</dbReference>
<sequence length="459" mass="51583">MPEHLEIWGVKDPNISAQLALAAEMDLFTQEAGLDVTCRFAESGTTMPQDVLEAEQKPFAFTQTPITSILLHDQGLSTKILAPLADIAGTQQVIIHETSQISTPKDLEEKRIGMAKGAAVYIALTNMAKDYNVDLDLVYFINLLPTDQLAGFQEHRLDAIACWEPWTTEAVKAGGKFYFSGTRSEIPGMEGPVNWLTNQSCLIAPDAHIEQAPELLIAILRVLHKATTIIHDQFDEATQALSQFFERSQPDIAAIMRQNFYSMAMDSLFRIGVLSFRDFLYANGRVTLELSEDQLYRTDLLRQVDPSLVVLEREATEEVRFIEKDGVYYRENLTFEGDTSQLRFLMADDSKVVRNFLTQVIEFLGAEILGEATNGQQAIEMFRRLRPNFVTMDLSMPGFSGVEAIRSIRQIDPTANIIVISGIDVAEVREEVFNLGARMFVKKPFDPKTIADIIREMLD</sequence>
<feature type="modified residue" description="4-aspartylphosphate" evidence="1">
    <location>
        <position position="393"/>
    </location>
</feature>
<dbReference type="Gene3D" id="3.40.190.10">
    <property type="entry name" value="Periplasmic binding protein-like II"/>
    <property type="match status" value="2"/>
</dbReference>
<evidence type="ECO:0000259" key="2">
    <source>
        <dbReference type="PROSITE" id="PS50110"/>
    </source>
</evidence>
<dbReference type="SUPFAM" id="SSF52172">
    <property type="entry name" value="CheY-like"/>
    <property type="match status" value="1"/>
</dbReference>
<name>A0A9D5JSQ5_9BACT</name>
<organism evidence="3 4">
    <name type="scientific">candidate division KSB3 bacterium</name>
    <dbReference type="NCBI Taxonomy" id="2044937"/>
    <lineage>
        <taxon>Bacteria</taxon>
        <taxon>candidate division KSB3</taxon>
    </lineage>
</organism>
<evidence type="ECO:0000313" key="3">
    <source>
        <dbReference type="EMBL" id="MBD3323553.1"/>
    </source>
</evidence>
<dbReference type="Pfam" id="PF00072">
    <property type="entry name" value="Response_reg"/>
    <property type="match status" value="1"/>
</dbReference>
<dbReference type="AlphaFoldDB" id="A0A9D5JSQ5"/>
<dbReference type="SUPFAM" id="SSF53850">
    <property type="entry name" value="Periplasmic binding protein-like II"/>
    <property type="match status" value="1"/>
</dbReference>
<evidence type="ECO:0000256" key="1">
    <source>
        <dbReference type="PROSITE-ProRule" id="PRU00169"/>
    </source>
</evidence>
<accession>A0A9D5JSQ5</accession>
<dbReference type="InterPro" id="IPR052048">
    <property type="entry name" value="ST_Response_Regulator"/>
</dbReference>
<dbReference type="InterPro" id="IPR001789">
    <property type="entry name" value="Sig_transdc_resp-reg_receiver"/>
</dbReference>
<dbReference type="Proteomes" id="UP000649604">
    <property type="component" value="Unassembled WGS sequence"/>
</dbReference>
<dbReference type="InterPro" id="IPR011006">
    <property type="entry name" value="CheY-like_superfamily"/>
</dbReference>
<reference evidence="3" key="1">
    <citation type="submission" date="2019-11" db="EMBL/GenBank/DDBJ databases">
        <title>Microbial mats filling the niche in hypersaline microbial mats.</title>
        <authorList>
            <person name="Wong H.L."/>
            <person name="Macleod F.I."/>
            <person name="White R.A. III"/>
            <person name="Burns B.P."/>
        </authorList>
    </citation>
    <scope>NUCLEOTIDE SEQUENCE</scope>
    <source>
        <strain evidence="3">Rbin_158</strain>
    </source>
</reference>
<dbReference type="Pfam" id="PF09084">
    <property type="entry name" value="NMT1"/>
    <property type="match status" value="1"/>
</dbReference>
<evidence type="ECO:0000313" key="4">
    <source>
        <dbReference type="Proteomes" id="UP000649604"/>
    </source>
</evidence>
<dbReference type="EMBL" id="WJJP01000094">
    <property type="protein sequence ID" value="MBD3323553.1"/>
    <property type="molecule type" value="Genomic_DNA"/>
</dbReference>
<feature type="domain" description="Response regulatory" evidence="2">
    <location>
        <begin position="343"/>
        <end position="458"/>
    </location>
</feature>
<gene>
    <name evidence="3" type="ORF">GF339_03150</name>
</gene>